<dbReference type="OrthoDB" id="1926781at2759"/>
<comment type="function">
    <text evidence="7">Is probably involved in a pathway contributing to genomic integrity.</text>
</comment>
<evidence type="ECO:0000256" key="4">
    <source>
        <dbReference type="ARBA" id="ARBA00022824"/>
    </source>
</evidence>
<comment type="subcellular location">
    <subcellularLocation>
        <location evidence="1">Endoplasmic reticulum membrane</location>
        <topology evidence="1">Single-pass type I membrane protein</topology>
    </subcellularLocation>
</comment>
<evidence type="ECO:0000256" key="3">
    <source>
        <dbReference type="ARBA" id="ARBA00022729"/>
    </source>
</evidence>
<evidence type="ECO:0000256" key="9">
    <source>
        <dbReference type="SAM" id="Phobius"/>
    </source>
</evidence>
<dbReference type="RefSeq" id="XP_043049145.1">
    <property type="nucleotide sequence ID" value="XM_043191502.1"/>
</dbReference>
<comment type="caution">
    <text evidence="11">The sequence shown here is derived from an EMBL/GenBank/DDBJ whole genome shotgun (WGS) entry which is preliminary data.</text>
</comment>
<feature type="chain" id="PRO_5040394318" evidence="10">
    <location>
        <begin position="20"/>
        <end position="281"/>
    </location>
</feature>
<evidence type="ECO:0000256" key="7">
    <source>
        <dbReference type="ARBA" id="ARBA00037565"/>
    </source>
</evidence>
<accession>A0A9P7V911</accession>
<dbReference type="EMBL" id="JAHMUF010000011">
    <property type="protein sequence ID" value="KAG7193597.1"/>
    <property type="molecule type" value="Genomic_DNA"/>
</dbReference>
<keyword evidence="6 9" id="KW-0472">Membrane</keyword>
<protein>
    <submittedName>
        <fullName evidence="11">Increased recombination centers protein 22</fullName>
    </submittedName>
</protein>
<dbReference type="GO" id="GO:0005789">
    <property type="term" value="C:endoplasmic reticulum membrane"/>
    <property type="evidence" value="ECO:0007669"/>
    <property type="project" value="UniProtKB-SubCell"/>
</dbReference>
<keyword evidence="5 9" id="KW-1133">Transmembrane helix</keyword>
<evidence type="ECO:0000313" key="11">
    <source>
        <dbReference type="EMBL" id="KAG7193597.1"/>
    </source>
</evidence>
<dbReference type="InterPro" id="IPR005595">
    <property type="entry name" value="TRAP_alpha"/>
</dbReference>
<gene>
    <name evidence="11" type="primary">IRC22</name>
    <name evidence="11" type="ORF">KQ657_000668</name>
</gene>
<evidence type="ECO:0000256" key="2">
    <source>
        <dbReference type="ARBA" id="ARBA00022692"/>
    </source>
</evidence>
<keyword evidence="12" id="KW-1185">Reference proteome</keyword>
<reference evidence="11" key="1">
    <citation type="submission" date="2021-03" db="EMBL/GenBank/DDBJ databases">
        <authorList>
            <person name="Palmer J.M."/>
        </authorList>
    </citation>
    <scope>NUCLEOTIDE SEQUENCE</scope>
    <source>
        <strain evidence="11">ARV_011</strain>
    </source>
</reference>
<dbReference type="Proteomes" id="UP000790833">
    <property type="component" value="Unassembled WGS sequence"/>
</dbReference>
<keyword evidence="2 9" id="KW-0812">Transmembrane</keyword>
<name>A0A9P7V911_9ASCO</name>
<feature type="signal peptide" evidence="10">
    <location>
        <begin position="1"/>
        <end position="19"/>
    </location>
</feature>
<evidence type="ECO:0000256" key="1">
    <source>
        <dbReference type="ARBA" id="ARBA00004115"/>
    </source>
</evidence>
<evidence type="ECO:0000256" key="8">
    <source>
        <dbReference type="ARBA" id="ARBA00038311"/>
    </source>
</evidence>
<evidence type="ECO:0000256" key="5">
    <source>
        <dbReference type="ARBA" id="ARBA00022989"/>
    </source>
</evidence>
<dbReference type="AlphaFoldDB" id="A0A9P7V911"/>
<evidence type="ECO:0000313" key="12">
    <source>
        <dbReference type="Proteomes" id="UP000790833"/>
    </source>
</evidence>
<feature type="transmembrane region" description="Helical" evidence="9">
    <location>
        <begin position="210"/>
        <end position="232"/>
    </location>
</feature>
<evidence type="ECO:0000256" key="6">
    <source>
        <dbReference type="ARBA" id="ARBA00023136"/>
    </source>
</evidence>
<proteinExistence type="inferred from homology"/>
<sequence>MKVLSLFAGLATVAGIALGVEFTQEYGGEGPYKPSPALVEGSAQSGDVIDFKGYDNGTEAIKQFMPEMKDKRAQFVGFTAFYHIDGYETLNPREFAEFKNGQVVDIVYELVNKEEESVIIVAGTGGVIRDVNDLTVKANISITPLERKIRLDPGDKHKLIQKVEIHLEPQAYIFTPQLYIMVNEQPRMVQARAQMINVEDEELSVIDPQFLLLELLLVVSVLGLAYLGYELWGKSYIQSRLRGFRTLTQTSKIKNKLLKKQSQVKSKDWIPDSHLRNRKKN</sequence>
<keyword evidence="3 10" id="KW-0732">Signal</keyword>
<comment type="similarity">
    <text evidence="8">Belongs to the IRC22 family.</text>
</comment>
<keyword evidence="4" id="KW-0256">Endoplasmic reticulum</keyword>
<evidence type="ECO:0000256" key="10">
    <source>
        <dbReference type="SAM" id="SignalP"/>
    </source>
</evidence>
<organism evidence="11 12">
    <name type="scientific">Scheffersomyces spartinae</name>
    <dbReference type="NCBI Taxonomy" id="45513"/>
    <lineage>
        <taxon>Eukaryota</taxon>
        <taxon>Fungi</taxon>
        <taxon>Dikarya</taxon>
        <taxon>Ascomycota</taxon>
        <taxon>Saccharomycotina</taxon>
        <taxon>Pichiomycetes</taxon>
        <taxon>Debaryomycetaceae</taxon>
        <taxon>Scheffersomyces</taxon>
    </lineage>
</organism>
<dbReference type="Pfam" id="PF03896">
    <property type="entry name" value="TRAP_alpha"/>
    <property type="match status" value="1"/>
</dbReference>
<dbReference type="GeneID" id="66114042"/>